<dbReference type="GeneID" id="95803606"/>
<reference evidence="1 2" key="1">
    <citation type="submission" date="2016-06" db="EMBL/GenBank/DDBJ databases">
        <authorList>
            <person name="Kjaerup R.B."/>
            <person name="Dalgaard T.S."/>
            <person name="Juul-Madsen H.R."/>
        </authorList>
    </citation>
    <scope>NUCLEOTIDE SEQUENCE [LARGE SCALE GENOMIC DNA]</scope>
    <source>
        <strain evidence="1 2">DSM 43913</strain>
    </source>
</reference>
<dbReference type="RefSeq" id="WP_089001292.1">
    <property type="nucleotide sequence ID" value="NZ_LT607733.1"/>
</dbReference>
<sequence>MSACTLFYDGYGGVTIQDTACDSTGVYGEYRRTQQSGTTQTVNNYQGCNTSVNSGSDTSNYVYRHRAAANYTGPDSYSGWEWKP</sequence>
<keyword evidence="2" id="KW-1185">Reference proteome</keyword>
<evidence type="ECO:0000313" key="1">
    <source>
        <dbReference type="EMBL" id="SCG17571.1"/>
    </source>
</evidence>
<organism evidence="1 2">
    <name type="scientific">Micromonospora echinofusca</name>
    <dbReference type="NCBI Taxonomy" id="47858"/>
    <lineage>
        <taxon>Bacteria</taxon>
        <taxon>Bacillati</taxon>
        <taxon>Actinomycetota</taxon>
        <taxon>Actinomycetes</taxon>
        <taxon>Micromonosporales</taxon>
        <taxon>Micromonosporaceae</taxon>
        <taxon>Micromonospora</taxon>
    </lineage>
</organism>
<dbReference type="Proteomes" id="UP000198251">
    <property type="component" value="Chromosome I"/>
</dbReference>
<dbReference type="AlphaFoldDB" id="A0A1C5GCN5"/>
<gene>
    <name evidence="1" type="ORF">GA0070610_3885</name>
</gene>
<accession>A0A1C5GCN5</accession>
<dbReference type="EMBL" id="LT607733">
    <property type="protein sequence ID" value="SCG17571.1"/>
    <property type="molecule type" value="Genomic_DNA"/>
</dbReference>
<proteinExistence type="predicted"/>
<evidence type="ECO:0000313" key="2">
    <source>
        <dbReference type="Proteomes" id="UP000198251"/>
    </source>
</evidence>
<name>A0A1C5GCN5_MICEH</name>
<protein>
    <submittedName>
        <fullName evidence="1">Uncharacterized protein</fullName>
    </submittedName>
</protein>